<gene>
    <name evidence="12" type="ORF">COU33_03180</name>
</gene>
<keyword evidence="8" id="KW-1015">Disulfide bond</keyword>
<dbReference type="EMBL" id="PFBZ01000139">
    <property type="protein sequence ID" value="PIT86440.1"/>
    <property type="molecule type" value="Genomic_DNA"/>
</dbReference>
<dbReference type="GO" id="GO:0016491">
    <property type="term" value="F:oxidoreductase activity"/>
    <property type="evidence" value="ECO:0007669"/>
    <property type="project" value="UniProtKB-KW"/>
</dbReference>
<keyword evidence="7 10" id="KW-0472">Membrane</keyword>
<reference evidence="13" key="1">
    <citation type="submission" date="2017-09" db="EMBL/GenBank/DDBJ databases">
        <title>Depth-based differentiation of microbial function through sediment-hosted aquifers and enrichment of novel symbionts in the deep terrestrial subsurface.</title>
        <authorList>
            <person name="Probst A.J."/>
            <person name="Ladd B."/>
            <person name="Jarett J.K."/>
            <person name="Geller-Mcgrath D.E."/>
            <person name="Sieber C.M.K."/>
            <person name="Emerson J.B."/>
            <person name="Anantharaman K."/>
            <person name="Thomas B.C."/>
            <person name="Malmstrom R."/>
            <person name="Stieglmeier M."/>
            <person name="Klingl A."/>
            <person name="Woyke T."/>
            <person name="Ryan C.M."/>
            <person name="Banfield J.F."/>
        </authorList>
    </citation>
    <scope>NUCLEOTIDE SEQUENCE [LARGE SCALE GENOMIC DNA]</scope>
</reference>
<evidence type="ECO:0000256" key="4">
    <source>
        <dbReference type="ARBA" id="ARBA00022719"/>
    </source>
</evidence>
<name>A0A2M6W135_9BACT</name>
<dbReference type="InterPro" id="IPR044698">
    <property type="entry name" value="VKOR/LTO1"/>
</dbReference>
<dbReference type="PANTHER" id="PTHR34573:SF1">
    <property type="entry name" value="VITAMIN K EPOXIDE REDUCTASE DOMAIN-CONTAINING PROTEIN"/>
    <property type="match status" value="1"/>
</dbReference>
<dbReference type="GO" id="GO:0016020">
    <property type="term" value="C:membrane"/>
    <property type="evidence" value="ECO:0007669"/>
    <property type="project" value="UniProtKB-SubCell"/>
</dbReference>
<dbReference type="InterPro" id="IPR012932">
    <property type="entry name" value="VKOR"/>
</dbReference>
<comment type="subcellular location">
    <subcellularLocation>
        <location evidence="1">Membrane</location>
        <topology evidence="1">Multi-pass membrane protein</topology>
    </subcellularLocation>
</comment>
<dbReference type="Pfam" id="PF07884">
    <property type="entry name" value="VKOR"/>
    <property type="match status" value="1"/>
</dbReference>
<dbReference type="Gene3D" id="1.20.1440.130">
    <property type="entry name" value="VKOR domain"/>
    <property type="match status" value="1"/>
</dbReference>
<organism evidence="12 13">
    <name type="scientific">Candidatus Magasanikbacteria bacterium CG10_big_fil_rev_8_21_14_0_10_43_6</name>
    <dbReference type="NCBI Taxonomy" id="1974650"/>
    <lineage>
        <taxon>Bacteria</taxon>
        <taxon>Candidatus Magasanikiibacteriota</taxon>
    </lineage>
</organism>
<keyword evidence="5 10" id="KW-1133">Transmembrane helix</keyword>
<feature type="transmembrane region" description="Helical" evidence="10">
    <location>
        <begin position="120"/>
        <end position="147"/>
    </location>
</feature>
<evidence type="ECO:0000256" key="9">
    <source>
        <dbReference type="ARBA" id="ARBA00023284"/>
    </source>
</evidence>
<accession>A0A2M6W135</accession>
<comment type="similarity">
    <text evidence="2">Belongs to the VKOR family.</text>
</comment>
<dbReference type="AlphaFoldDB" id="A0A2M6W135"/>
<evidence type="ECO:0000256" key="8">
    <source>
        <dbReference type="ARBA" id="ARBA00023157"/>
    </source>
</evidence>
<sequence>MTDSKPLSKTPLPIAKWIPIAMLSIALLGFADATYLSIEHLRGAVPNCTLLEGCDVVTTSAYSEIFGIPVALGGSFYYLTIFLLLAGFLDTKKETLLHIASMLTPLGFLFSAWFVYVQLIILEAICIYCMGSAISSTLLFLLGMMILKKTKATPKTVLNTIIL</sequence>
<dbReference type="InterPro" id="IPR038354">
    <property type="entry name" value="VKOR_sf"/>
</dbReference>
<feature type="domain" description="Vitamin K epoxide reductase" evidence="11">
    <location>
        <begin position="15"/>
        <end position="147"/>
    </location>
</feature>
<dbReference type="SMART" id="SM00756">
    <property type="entry name" value="VKc"/>
    <property type="match status" value="1"/>
</dbReference>
<dbReference type="Proteomes" id="UP000229362">
    <property type="component" value="Unassembled WGS sequence"/>
</dbReference>
<evidence type="ECO:0000256" key="5">
    <source>
        <dbReference type="ARBA" id="ARBA00022989"/>
    </source>
</evidence>
<evidence type="ECO:0000256" key="6">
    <source>
        <dbReference type="ARBA" id="ARBA00023002"/>
    </source>
</evidence>
<protein>
    <recommendedName>
        <fullName evidence="11">Vitamin K epoxide reductase domain-containing protein</fullName>
    </recommendedName>
</protein>
<keyword evidence="9" id="KW-0676">Redox-active center</keyword>
<comment type="caution">
    <text evidence="12">The sequence shown here is derived from an EMBL/GenBank/DDBJ whole genome shotgun (WGS) entry which is preliminary data.</text>
</comment>
<proteinExistence type="inferred from homology"/>
<dbReference type="CDD" id="cd12916">
    <property type="entry name" value="VKOR_1"/>
    <property type="match status" value="1"/>
</dbReference>
<feature type="transmembrane region" description="Helical" evidence="10">
    <location>
        <begin position="96"/>
        <end position="114"/>
    </location>
</feature>
<dbReference type="PANTHER" id="PTHR34573">
    <property type="entry name" value="VKC DOMAIN-CONTAINING PROTEIN"/>
    <property type="match status" value="1"/>
</dbReference>
<evidence type="ECO:0000256" key="7">
    <source>
        <dbReference type="ARBA" id="ARBA00023136"/>
    </source>
</evidence>
<evidence type="ECO:0000313" key="13">
    <source>
        <dbReference type="Proteomes" id="UP000229362"/>
    </source>
</evidence>
<keyword evidence="6" id="KW-0560">Oxidoreductase</keyword>
<evidence type="ECO:0000313" key="12">
    <source>
        <dbReference type="EMBL" id="PIT86440.1"/>
    </source>
</evidence>
<evidence type="ECO:0000256" key="2">
    <source>
        <dbReference type="ARBA" id="ARBA00006214"/>
    </source>
</evidence>
<evidence type="ECO:0000256" key="3">
    <source>
        <dbReference type="ARBA" id="ARBA00022692"/>
    </source>
</evidence>
<feature type="transmembrane region" description="Helical" evidence="10">
    <location>
        <begin position="12"/>
        <end position="31"/>
    </location>
</feature>
<evidence type="ECO:0000256" key="1">
    <source>
        <dbReference type="ARBA" id="ARBA00004141"/>
    </source>
</evidence>
<keyword evidence="3 10" id="KW-0812">Transmembrane</keyword>
<evidence type="ECO:0000256" key="10">
    <source>
        <dbReference type="SAM" id="Phobius"/>
    </source>
</evidence>
<dbReference type="GO" id="GO:0048038">
    <property type="term" value="F:quinone binding"/>
    <property type="evidence" value="ECO:0007669"/>
    <property type="project" value="UniProtKB-KW"/>
</dbReference>
<feature type="transmembrane region" description="Helical" evidence="10">
    <location>
        <begin position="65"/>
        <end position="89"/>
    </location>
</feature>
<evidence type="ECO:0000259" key="11">
    <source>
        <dbReference type="SMART" id="SM00756"/>
    </source>
</evidence>
<keyword evidence="4" id="KW-0874">Quinone</keyword>